<protein>
    <recommendedName>
        <fullName evidence="3">Peptidase M1 membrane alanine aminopeptidase domain-containing protein</fullName>
    </recommendedName>
</protein>
<proteinExistence type="predicted"/>
<sequence length="495" mass="56728">MFSRSSHFTISGGTFNSIARYISTLAHPSDCRRIPLGDIDLQREIYVKDGSRIVYPCRRKQGLRRVYSARVHESPSNFTAVVYEGEDAEKTWNEDVARYTSIRHPNVLQIFATAQTGNIHATIFHGDIIPFKHFIELYRQFPLLTVYIYASIITEFKAVENYFVSTFGCSLYDLQAMLLTRRSTGRLCTDILASEASAYIYDAQPMLSDFEEIPSMINDSTQQSKIPESLSLTHYHEICHWYLGRSRFDWLPTRQAVNFGAILRWPLDQSLENATEIASLPSSTDFDFDMRWSWLGCTIQNISYTMANGWIRISSKNALNKAETQAFSLNWQYENVWLTQANHIFAQGGITSNLHEYAVLDSVRFWLKIDPSRINPPQGYLFLCPAQHFHRGDPCHSFAWPECPAYWSLDPLGMDRLDEPSAAALGFPNLKFSTATWWRSWDGSVYTGLRQFHEGKGFDAESEEVALHLGQPLYELSAGDLDDEYVYVEVEHLGK</sequence>
<dbReference type="EMBL" id="JAWWNJ010000076">
    <property type="protein sequence ID" value="KAK7006312.1"/>
    <property type="molecule type" value="Genomic_DNA"/>
</dbReference>
<evidence type="ECO:0000313" key="1">
    <source>
        <dbReference type="EMBL" id="KAK7006312.1"/>
    </source>
</evidence>
<dbReference type="AlphaFoldDB" id="A0AAW0ABQ2"/>
<accession>A0AAW0ABQ2</accession>
<gene>
    <name evidence="1" type="ORF">R3P38DRAFT_3037830</name>
</gene>
<keyword evidence="2" id="KW-1185">Reference proteome</keyword>
<evidence type="ECO:0008006" key="3">
    <source>
        <dbReference type="Google" id="ProtNLM"/>
    </source>
</evidence>
<name>A0AAW0ABQ2_9AGAR</name>
<reference evidence="1 2" key="1">
    <citation type="journal article" date="2024" name="J Genomics">
        <title>Draft genome sequencing and assembly of Favolaschia claudopus CIRM-BRFM 2984 isolated from oak limbs.</title>
        <authorList>
            <person name="Navarro D."/>
            <person name="Drula E."/>
            <person name="Chaduli D."/>
            <person name="Cazenave R."/>
            <person name="Ahrendt S."/>
            <person name="Wang J."/>
            <person name="Lipzen A."/>
            <person name="Daum C."/>
            <person name="Barry K."/>
            <person name="Grigoriev I.V."/>
            <person name="Favel A."/>
            <person name="Rosso M.N."/>
            <person name="Martin F."/>
        </authorList>
    </citation>
    <scope>NUCLEOTIDE SEQUENCE [LARGE SCALE GENOMIC DNA]</scope>
    <source>
        <strain evidence="1 2">CIRM-BRFM 2984</strain>
    </source>
</reference>
<evidence type="ECO:0000313" key="2">
    <source>
        <dbReference type="Proteomes" id="UP001362999"/>
    </source>
</evidence>
<comment type="caution">
    <text evidence="1">The sequence shown here is derived from an EMBL/GenBank/DDBJ whole genome shotgun (WGS) entry which is preliminary data.</text>
</comment>
<organism evidence="1 2">
    <name type="scientific">Favolaschia claudopus</name>
    <dbReference type="NCBI Taxonomy" id="2862362"/>
    <lineage>
        <taxon>Eukaryota</taxon>
        <taxon>Fungi</taxon>
        <taxon>Dikarya</taxon>
        <taxon>Basidiomycota</taxon>
        <taxon>Agaricomycotina</taxon>
        <taxon>Agaricomycetes</taxon>
        <taxon>Agaricomycetidae</taxon>
        <taxon>Agaricales</taxon>
        <taxon>Marasmiineae</taxon>
        <taxon>Mycenaceae</taxon>
        <taxon>Favolaschia</taxon>
    </lineage>
</organism>
<dbReference type="Proteomes" id="UP001362999">
    <property type="component" value="Unassembled WGS sequence"/>
</dbReference>